<feature type="compositionally biased region" description="Low complexity" evidence="2">
    <location>
        <begin position="200"/>
        <end position="217"/>
    </location>
</feature>
<feature type="compositionally biased region" description="Polar residues" evidence="2">
    <location>
        <begin position="149"/>
        <end position="162"/>
    </location>
</feature>
<reference evidence="4" key="1">
    <citation type="submission" date="2013-03" db="EMBL/GenBank/DDBJ databases">
        <title>Immune-Related transcriptome of Coptotermes formosanus Shiraki workers: the defense mechanism.</title>
        <authorList>
            <person name="Hussain A."/>
            <person name="Li Y.F."/>
            <person name="Wen S.Y."/>
        </authorList>
    </citation>
    <scope>NUCLEOTIDE SEQUENCE</scope>
</reference>
<name>R4UWF1_COPFO</name>
<dbReference type="PANTHER" id="PTHR13511:SF0">
    <property type="entry name" value="KXDL MOTIF-CONTAINING PROTEIN 1"/>
    <property type="match status" value="1"/>
</dbReference>
<dbReference type="GO" id="GO:0032418">
    <property type="term" value="P:lysosome localization"/>
    <property type="evidence" value="ECO:0007669"/>
    <property type="project" value="TreeGrafter"/>
</dbReference>
<feature type="region of interest" description="Disordered" evidence="2">
    <location>
        <begin position="128"/>
        <end position="224"/>
    </location>
</feature>
<evidence type="ECO:0000256" key="2">
    <source>
        <dbReference type="SAM" id="MobiDB-lite"/>
    </source>
</evidence>
<dbReference type="InterPro" id="IPR039843">
    <property type="entry name" value="KXD1-like"/>
</dbReference>
<evidence type="ECO:0000256" key="1">
    <source>
        <dbReference type="ARBA" id="ARBA00005913"/>
    </source>
</evidence>
<dbReference type="EMBL" id="KC740787">
    <property type="protein sequence ID" value="AGM32611.1"/>
    <property type="molecule type" value="mRNA"/>
</dbReference>
<comment type="similarity">
    <text evidence="1">Belongs to the KXD1 family.</text>
</comment>
<sequence>MKGAEMAENTPESDLGSIECFQNYTAPEVFIQGLAGIVDQQDVEAMIRAQKQMLQRFEKTNEMLTNCNALSVNRLKSAGAEFKKHTQLLLEMKKDLDTIFKRIRIMKTKLASQYPQAFSAVTEKSLNVEKEEEIEAETKSESNKRRSSENITMSTTNVTRTGSVKEAHYHRDKKSNEDVEESHEEFEHPGFDDRHSMKRGNSSSTDSANGNSNNDSSPCTSDTG</sequence>
<dbReference type="GO" id="GO:0099078">
    <property type="term" value="C:BORC complex"/>
    <property type="evidence" value="ECO:0007669"/>
    <property type="project" value="TreeGrafter"/>
</dbReference>
<organism evidence="4">
    <name type="scientific">Coptotermes formosanus</name>
    <name type="common">Formosan subterranean termite</name>
    <dbReference type="NCBI Taxonomy" id="36987"/>
    <lineage>
        <taxon>Eukaryota</taxon>
        <taxon>Metazoa</taxon>
        <taxon>Ecdysozoa</taxon>
        <taxon>Arthropoda</taxon>
        <taxon>Hexapoda</taxon>
        <taxon>Insecta</taxon>
        <taxon>Pterygota</taxon>
        <taxon>Neoptera</taxon>
        <taxon>Polyneoptera</taxon>
        <taxon>Dictyoptera</taxon>
        <taxon>Blattodea</taxon>
        <taxon>Blattoidea</taxon>
        <taxon>Termitoidae</taxon>
        <taxon>Rhinotermitidae</taxon>
        <taxon>Coptotermes</taxon>
    </lineage>
</organism>
<evidence type="ECO:0000259" key="3">
    <source>
        <dbReference type="Pfam" id="PF10241"/>
    </source>
</evidence>
<feature type="compositionally biased region" description="Basic and acidic residues" evidence="2">
    <location>
        <begin position="185"/>
        <end position="195"/>
    </location>
</feature>
<dbReference type="InterPro" id="IPR019371">
    <property type="entry name" value="KxDL_dom"/>
</dbReference>
<protein>
    <submittedName>
        <fullName evidence="4">K X DL motif-containing protein</fullName>
    </submittedName>
</protein>
<dbReference type="PANTHER" id="PTHR13511">
    <property type="entry name" value="KXDL MOTIF-CONTAINING PROTEIN 1"/>
    <property type="match status" value="1"/>
</dbReference>
<feature type="compositionally biased region" description="Basic and acidic residues" evidence="2">
    <location>
        <begin position="136"/>
        <end position="148"/>
    </location>
</feature>
<accession>R4UWF1</accession>
<feature type="domain" description="KxDL" evidence="3">
    <location>
        <begin position="34"/>
        <end position="118"/>
    </location>
</feature>
<dbReference type="Pfam" id="PF10241">
    <property type="entry name" value="KxDL"/>
    <property type="match status" value="1"/>
</dbReference>
<dbReference type="AlphaFoldDB" id="R4UWF1"/>
<feature type="compositionally biased region" description="Basic and acidic residues" evidence="2">
    <location>
        <begin position="163"/>
        <end position="177"/>
    </location>
</feature>
<evidence type="ECO:0000313" key="4">
    <source>
        <dbReference type="EMBL" id="AGM32611.1"/>
    </source>
</evidence>
<proteinExistence type="evidence at transcript level"/>